<dbReference type="EMBL" id="CAJVAX010000017">
    <property type="protein sequence ID" value="CAG7638205.1"/>
    <property type="molecule type" value="Genomic_DNA"/>
</dbReference>
<protein>
    <submittedName>
        <fullName evidence="2">Uncharacterized protein</fullName>
    </submittedName>
</protein>
<name>A0A9W4H0L8_9ACTN</name>
<comment type="caution">
    <text evidence="2">The sequence shown here is derived from an EMBL/GenBank/DDBJ whole genome shotgun (WGS) entry which is preliminary data.</text>
</comment>
<evidence type="ECO:0000313" key="2">
    <source>
        <dbReference type="EMBL" id="CAG7638205.1"/>
    </source>
</evidence>
<dbReference type="Proteomes" id="UP001153328">
    <property type="component" value="Unassembled WGS sequence"/>
</dbReference>
<gene>
    <name evidence="2" type="ORF">SBRY_30202</name>
</gene>
<evidence type="ECO:0000313" key="3">
    <source>
        <dbReference type="Proteomes" id="UP001153328"/>
    </source>
</evidence>
<feature type="compositionally biased region" description="Acidic residues" evidence="1">
    <location>
        <begin position="68"/>
        <end position="79"/>
    </location>
</feature>
<proteinExistence type="predicted"/>
<organism evidence="2 3">
    <name type="scientific">Actinacidiphila bryophytorum</name>
    <dbReference type="NCBI Taxonomy" id="1436133"/>
    <lineage>
        <taxon>Bacteria</taxon>
        <taxon>Bacillati</taxon>
        <taxon>Actinomycetota</taxon>
        <taxon>Actinomycetes</taxon>
        <taxon>Kitasatosporales</taxon>
        <taxon>Streptomycetaceae</taxon>
        <taxon>Actinacidiphila</taxon>
    </lineage>
</organism>
<sequence>MRRNRSLRGIRDTPPRLPALIGGKVGTVQRGGVYGSGVLTSVDGGSGPVVVGCENSEMSKRAGGEAGAADEADSMDVDADERTGTTTGWEGIDRNFSRCPHHRALRRHRGRSLWKTPRLWITSAAAPPDRRGPAATD</sequence>
<keyword evidence="3" id="KW-1185">Reference proteome</keyword>
<reference evidence="2" key="1">
    <citation type="submission" date="2021-06" db="EMBL/GenBank/DDBJ databases">
        <authorList>
            <person name="Arsene-Ploetze F."/>
        </authorList>
    </citation>
    <scope>NUCLEOTIDE SEQUENCE</scope>
    <source>
        <strain evidence="2">SBRY1</strain>
    </source>
</reference>
<accession>A0A9W4H0L8</accession>
<evidence type="ECO:0000256" key="1">
    <source>
        <dbReference type="SAM" id="MobiDB-lite"/>
    </source>
</evidence>
<dbReference type="AlphaFoldDB" id="A0A9W4H0L8"/>
<feature type="region of interest" description="Disordered" evidence="1">
    <location>
        <begin position="58"/>
        <end position="95"/>
    </location>
</feature>